<dbReference type="Proteomes" id="UP000077134">
    <property type="component" value="Unassembled WGS sequence"/>
</dbReference>
<evidence type="ECO:0000259" key="2">
    <source>
        <dbReference type="Pfam" id="PF17829"/>
    </source>
</evidence>
<dbReference type="InterPro" id="IPR041437">
    <property type="entry name" value="GH115_C"/>
</dbReference>
<dbReference type="GO" id="GO:0016787">
    <property type="term" value="F:hydrolase activity"/>
    <property type="evidence" value="ECO:0007669"/>
    <property type="project" value="UniProtKB-KW"/>
</dbReference>
<comment type="caution">
    <text evidence="3">The sequence shown here is derived from an EMBL/GenBank/DDBJ whole genome shotgun (WGS) entry which is preliminary data.</text>
</comment>
<dbReference type="Pfam" id="PF15979">
    <property type="entry name" value="Glyco_hydro_115"/>
    <property type="match status" value="1"/>
</dbReference>
<name>A0A167B986_9BACL</name>
<dbReference type="InterPro" id="IPR042301">
    <property type="entry name" value="GH115_sf"/>
</dbReference>
<dbReference type="Gene3D" id="1.20.58.2150">
    <property type="match status" value="1"/>
</dbReference>
<gene>
    <name evidence="3" type="ORF">PNBC_17765</name>
</gene>
<sequence>MFHPKYIRSSMEKNDFQMVHQGKAAHLYVASTEEPGITRAAHDLCKDITRITQQSTRLINQLSDSEETAHVIIIGTIGHSPVIDQLIADGKVDTCGVANQWESFVIQTVMNPQPGIESALVIAGSDKRGTIFGIYDISENIGVSPWHWWADVPPNQQNNLYVIPGIYKQGTPSVKYRGIFLNDEGPSLMAWGRSNYQELNHDFYASIFELLLRLKANYLWPAMWDNTFHEDDPLNPEIADYYGIVIGTSHHEPMLRPHGDWKKHRQGPWDYSINDEVLYRFWEEGIARSRDFETIVTLGMRGDGDEAMGGHLSFEEKIQLLQHVVEDQREIIANQMDKDITQVPQLWALYKEVQDYYEHGMRVPDDITLLWSDDNHGNLRRVPTEEERTRSGGAGIYYHLDYVGGPRSYKWLNTVPIQKIWEQMHKAYEYGADRIWILNVGDLKPMEFPLEYFLRMAWNIEHFTKDNFHPYTLQWVIAQFGVEYADEITDLIERYTKYNGRLKPELLNAVELYSSIHYKEAEIVVSEFRDITTKAEALFEQLPGHLQDAFFQLVLFPVKASAQVLELQMRAERSKLYAKQGRIIANVEARAVELLFEADRELTFDYNKRLSLGKWDHMMDQTHIGYTYWNHPPHHIMPEVGRVEEREGSEMGIAVEGSVHVWPANDHDDLCKLPEFDVFTQEKRYFDIFNKCSSPFKYSVKVNMPWIKVSSEEGQVYNQRRIWVDIDWETAPKGEAIAATITVIGAYQVKVNIEVSISNPVTPSRESLSGHIESNGYISIEAEHYSRKLSANGADWERIAGYGRTLSSMAVFPVTTSCTNSPEPATSPRVEYQVYVVQPGELTVELLLAPSNDFVPGMGLRIGVSFDNGPVQICDAIQRMPDGSFHEKDWEKSVILNIRTALSTHHIAETGYHTLTVWMVDPIVVLQKIVIHHGVLESSYLGPPESYYGGKQADSKVQESEPSFDPVSIPGIISLPAEEAECIDIFVEESGIYEVLLAGDGDSDGNGNSKYDDDADTADQVNSNSAVSILLKCDGHDVSVPIGYGLDGNNSRTLSTERIVLEAGEHVLEVLSGEGCVAPKELVLRLISPDVLSVRPSLRRGSLLPHKPLIAQIGIINKDSYFSHQYAITVSLYAEDGSLIDQTSLINTIAVSGEEMHQLCLSAIDHSNVYKLKVAITMDGQTRGYESDWTL</sequence>
<dbReference type="PANTHER" id="PTHR37842">
    <property type="match status" value="1"/>
</dbReference>
<dbReference type="Gene3D" id="2.60.120.1620">
    <property type="match status" value="1"/>
</dbReference>
<dbReference type="Gene3D" id="3.20.20.520">
    <property type="entry name" value="Glycosyl hydrolase family 115"/>
    <property type="match status" value="1"/>
</dbReference>
<dbReference type="Gene3D" id="3.30.379.10">
    <property type="entry name" value="Chitobiase/beta-hexosaminidase domain 2-like"/>
    <property type="match status" value="1"/>
</dbReference>
<keyword evidence="1 3" id="KW-0378">Hydrolase</keyword>
<reference evidence="3 4" key="1">
    <citation type="submission" date="2016-02" db="EMBL/GenBank/DDBJ databases">
        <title>Paenibacillus sp. LPB0068, isolated from Crassostrea gigas.</title>
        <authorList>
            <person name="Shin S.-K."/>
            <person name="Yi H."/>
        </authorList>
    </citation>
    <scope>NUCLEOTIDE SEQUENCE [LARGE SCALE GENOMIC DNA]</scope>
    <source>
        <strain evidence="3 4">LPB0068</strain>
    </source>
</reference>
<dbReference type="SUPFAM" id="SSF55545">
    <property type="entry name" value="beta-N-acetylhexosaminidase-like domain"/>
    <property type="match status" value="1"/>
</dbReference>
<dbReference type="STRING" id="1763538.LPB68_13125"/>
<dbReference type="GO" id="GO:0005975">
    <property type="term" value="P:carbohydrate metabolic process"/>
    <property type="evidence" value="ECO:0007669"/>
    <property type="project" value="UniProtKB-ARBA"/>
</dbReference>
<dbReference type="RefSeq" id="WP_068660487.1">
    <property type="nucleotide sequence ID" value="NZ_CP017770.1"/>
</dbReference>
<keyword evidence="4" id="KW-1185">Reference proteome</keyword>
<dbReference type="OrthoDB" id="8727830at2"/>
<dbReference type="Pfam" id="PF17829">
    <property type="entry name" value="GH115_C"/>
    <property type="match status" value="1"/>
</dbReference>
<evidence type="ECO:0000313" key="4">
    <source>
        <dbReference type="Proteomes" id="UP000077134"/>
    </source>
</evidence>
<dbReference type="EMBL" id="LSFN01000036">
    <property type="protein sequence ID" value="OAB71851.1"/>
    <property type="molecule type" value="Genomic_DNA"/>
</dbReference>
<organism evidence="3 4">
    <name type="scientific">Paenibacillus crassostreae</name>
    <dbReference type="NCBI Taxonomy" id="1763538"/>
    <lineage>
        <taxon>Bacteria</taxon>
        <taxon>Bacillati</taxon>
        <taxon>Bacillota</taxon>
        <taxon>Bacilli</taxon>
        <taxon>Bacillales</taxon>
        <taxon>Paenibacillaceae</taxon>
        <taxon>Paenibacillus</taxon>
    </lineage>
</organism>
<feature type="domain" description="Gylcosyl hydrolase 115 C-terminal" evidence="2">
    <location>
        <begin position="770"/>
        <end position="945"/>
    </location>
</feature>
<evidence type="ECO:0000256" key="1">
    <source>
        <dbReference type="ARBA" id="ARBA00022801"/>
    </source>
</evidence>
<dbReference type="PANTHER" id="PTHR37842:SF2">
    <property type="entry name" value="GYLCOSYL HYDROLASE 115 C-TERMINAL DOMAIN-CONTAINING PROTEIN"/>
    <property type="match status" value="1"/>
</dbReference>
<accession>A0A167B986</accession>
<dbReference type="InterPro" id="IPR029018">
    <property type="entry name" value="Hex-like_dom2"/>
</dbReference>
<evidence type="ECO:0000313" key="3">
    <source>
        <dbReference type="EMBL" id="OAB71851.1"/>
    </source>
</evidence>
<proteinExistence type="predicted"/>
<dbReference type="KEGG" id="pcx:LPB68_13125"/>
<dbReference type="AlphaFoldDB" id="A0A167B986"/>
<dbReference type="InterPro" id="IPR031924">
    <property type="entry name" value="GH115"/>
</dbReference>
<protein>
    <submittedName>
        <fullName evidence="3">Glycosyl hydrolase</fullName>
    </submittedName>
</protein>